<dbReference type="SUPFAM" id="SSF49723">
    <property type="entry name" value="Lipase/lipooxygenase domain (PLAT/LH2 domain)"/>
    <property type="match status" value="1"/>
</dbReference>
<organism evidence="5 6">
    <name type="scientific">Amniculicola lignicola CBS 123094</name>
    <dbReference type="NCBI Taxonomy" id="1392246"/>
    <lineage>
        <taxon>Eukaryota</taxon>
        <taxon>Fungi</taxon>
        <taxon>Dikarya</taxon>
        <taxon>Ascomycota</taxon>
        <taxon>Pezizomycotina</taxon>
        <taxon>Dothideomycetes</taxon>
        <taxon>Pleosporomycetidae</taxon>
        <taxon>Pleosporales</taxon>
        <taxon>Amniculicolaceae</taxon>
        <taxon>Amniculicola</taxon>
    </lineage>
</organism>
<dbReference type="CDD" id="cd00110">
    <property type="entry name" value="LamG"/>
    <property type="match status" value="1"/>
</dbReference>
<accession>A0A6A5W2P4</accession>
<dbReference type="Pfam" id="PF01477">
    <property type="entry name" value="PLAT"/>
    <property type="match status" value="1"/>
</dbReference>
<feature type="domain" description="Laminin G" evidence="3">
    <location>
        <begin position="2"/>
        <end position="175"/>
    </location>
</feature>
<dbReference type="EMBL" id="ML977659">
    <property type="protein sequence ID" value="KAF1994461.1"/>
    <property type="molecule type" value="Genomic_DNA"/>
</dbReference>
<feature type="compositionally biased region" description="Low complexity" evidence="2">
    <location>
        <begin position="595"/>
        <end position="610"/>
    </location>
</feature>
<comment type="caution">
    <text evidence="1">Lacks conserved residue(s) required for the propagation of feature annotation.</text>
</comment>
<sequence length="1050" mass="113908">MDVSSYRLGSTFLKYFSLSSNKAYNFGKQSFSIEAWVKTFNGGPVLARKVQAGGYNHGGFSLAVDSSQITFMNDDGSYYNVLKATNISVCDGRWHHIAAVRSGSDGYIYLDGNSLSITKEGNKDPPLNVNSTDRLTIGTVDQTVSMGNQLFTGNLAEIRLWNVARTAHDISQYMCLRLSPKDMTSSLVGYWAGEFKLVVDFSLTANALTVYGSNQGSAKCPPISGYSPNALAKIFRGIYNTAVKDSDDSTWTDESDITLTSQGFVVYGDSTVIRNVQTKGGIVSWSSDGNPFAATVELFPWSFNTLYWPDQKNRPVFEGTIQEQGSSTTKLCRGSLALIRMAYRTLLNVGTGQTVQCISPQIGSSVTIGNPSFDERDQFCRYDVGGIVHMDSGLALKPADSSTAGSKVLLTNPTLGGAHQSWSFLDDGTIVLTKSPAMALSVGDPGSDGVRPIIIDKVDSSNLKQIWLGLQNSQQIFSGLDPAAVLTDLGAKNVGVRAKADKTPGQSWYIAGRSFICASSLTALTATGKTGDALTLDSWVPGDTRQQFTCFDRGIIHEASGLVLATKGSLSIATVVLADPTVPVLAGSNEQWTIPPGSDDSSSGSDDAFSASPSLKANFAHATTRAKAVAKRSTQLAPTQLASTGQTSVLGNFVCGLTAAGLTTYVVTITTSNNLASGTNDHVKISLSNRYLKCLDPVKLETSTTHSDPFETGHSDRFVLANLEDVGQITDVTIEKTKKGWFFKDDWQITGITVTNTKWRTTSMWLPGRSGIATLDVPDKITLEMLLAPAGKFNCTMSVCMAPAQDDIGKPMGFYHTWIEVVNRTEPPVRKTYFDCAGGHEEIAGTKRDAVQGICDRNDVVKMSTGHGVDKDHPLKDKYGTNRTDGVENANVRASGWINRDGTCHQIANRYLWTCIPSTSIDDIPYEQQPNGYGWSKLIFGKYGAHFNDWLAQNGFPYVEEDDFAHFIRWWQLLGLAKDAGPAAYKLVLQLRDDLSKATNPKPDGQEVVKFMKGLRQSGRSVEDIAKLTNLTVDQVQELLGEKGRWWPLG</sequence>
<dbReference type="SUPFAM" id="SSF49899">
    <property type="entry name" value="Concanavalin A-like lectins/glucanases"/>
    <property type="match status" value="1"/>
</dbReference>
<dbReference type="InterPro" id="IPR035992">
    <property type="entry name" value="Ricin_B-like_lectins"/>
</dbReference>
<dbReference type="PROSITE" id="PS50025">
    <property type="entry name" value="LAM_G_DOMAIN"/>
    <property type="match status" value="1"/>
</dbReference>
<dbReference type="PROSITE" id="PS50095">
    <property type="entry name" value="PLAT"/>
    <property type="match status" value="1"/>
</dbReference>
<dbReference type="SMART" id="SM00282">
    <property type="entry name" value="LamG"/>
    <property type="match status" value="1"/>
</dbReference>
<evidence type="ECO:0000313" key="6">
    <source>
        <dbReference type="Proteomes" id="UP000799779"/>
    </source>
</evidence>
<dbReference type="Gene3D" id="2.60.120.200">
    <property type="match status" value="1"/>
</dbReference>
<evidence type="ECO:0000313" key="5">
    <source>
        <dbReference type="EMBL" id="KAF1994461.1"/>
    </source>
</evidence>
<dbReference type="OrthoDB" id="5322100at2759"/>
<dbReference type="InterPro" id="IPR036392">
    <property type="entry name" value="PLAT/LH2_dom_sf"/>
</dbReference>
<proteinExistence type="predicted"/>
<protein>
    <submittedName>
        <fullName evidence="5">Uncharacterized protein</fullName>
    </submittedName>
</protein>
<feature type="domain" description="PLAT" evidence="4">
    <location>
        <begin position="663"/>
        <end position="786"/>
    </location>
</feature>
<dbReference type="AlphaFoldDB" id="A0A6A5W2P4"/>
<dbReference type="Gene3D" id="2.60.60.20">
    <property type="entry name" value="PLAT/LH2 domain"/>
    <property type="match status" value="1"/>
</dbReference>
<evidence type="ECO:0000256" key="2">
    <source>
        <dbReference type="SAM" id="MobiDB-lite"/>
    </source>
</evidence>
<name>A0A6A5W2P4_9PLEO</name>
<dbReference type="PROSITE" id="PS50231">
    <property type="entry name" value="RICIN_B_LECTIN"/>
    <property type="match status" value="1"/>
</dbReference>
<reference evidence="5" key="1">
    <citation type="journal article" date="2020" name="Stud. Mycol.">
        <title>101 Dothideomycetes genomes: a test case for predicting lifestyles and emergence of pathogens.</title>
        <authorList>
            <person name="Haridas S."/>
            <person name="Albert R."/>
            <person name="Binder M."/>
            <person name="Bloem J."/>
            <person name="Labutti K."/>
            <person name="Salamov A."/>
            <person name="Andreopoulos B."/>
            <person name="Baker S."/>
            <person name="Barry K."/>
            <person name="Bills G."/>
            <person name="Bluhm B."/>
            <person name="Cannon C."/>
            <person name="Castanera R."/>
            <person name="Culley D."/>
            <person name="Daum C."/>
            <person name="Ezra D."/>
            <person name="Gonzalez J."/>
            <person name="Henrissat B."/>
            <person name="Kuo A."/>
            <person name="Liang C."/>
            <person name="Lipzen A."/>
            <person name="Lutzoni F."/>
            <person name="Magnuson J."/>
            <person name="Mondo S."/>
            <person name="Nolan M."/>
            <person name="Ohm R."/>
            <person name="Pangilinan J."/>
            <person name="Park H.-J."/>
            <person name="Ramirez L."/>
            <person name="Alfaro M."/>
            <person name="Sun H."/>
            <person name="Tritt A."/>
            <person name="Yoshinaga Y."/>
            <person name="Zwiers L.-H."/>
            <person name="Turgeon B."/>
            <person name="Goodwin S."/>
            <person name="Spatafora J."/>
            <person name="Crous P."/>
            <person name="Grigoriev I."/>
        </authorList>
    </citation>
    <scope>NUCLEOTIDE SEQUENCE</scope>
    <source>
        <strain evidence="5">CBS 123094</strain>
    </source>
</reference>
<feature type="region of interest" description="Disordered" evidence="2">
    <location>
        <begin position="588"/>
        <end position="610"/>
    </location>
</feature>
<dbReference type="InterPro" id="IPR001024">
    <property type="entry name" value="PLAT/LH2_dom"/>
</dbReference>
<dbReference type="InterPro" id="IPR013320">
    <property type="entry name" value="ConA-like_dom_sf"/>
</dbReference>
<keyword evidence="6" id="KW-1185">Reference proteome</keyword>
<gene>
    <name evidence="5" type="ORF">P154DRAFT_567309</name>
</gene>
<evidence type="ECO:0000256" key="1">
    <source>
        <dbReference type="PROSITE-ProRule" id="PRU00152"/>
    </source>
</evidence>
<dbReference type="Gene3D" id="2.80.10.50">
    <property type="match status" value="1"/>
</dbReference>
<evidence type="ECO:0000259" key="4">
    <source>
        <dbReference type="PROSITE" id="PS50095"/>
    </source>
</evidence>
<dbReference type="InterPro" id="IPR001791">
    <property type="entry name" value="Laminin_G"/>
</dbReference>
<evidence type="ECO:0000259" key="3">
    <source>
        <dbReference type="PROSITE" id="PS50025"/>
    </source>
</evidence>
<dbReference type="Pfam" id="PF13385">
    <property type="entry name" value="Laminin_G_3"/>
    <property type="match status" value="1"/>
</dbReference>
<dbReference type="Proteomes" id="UP000799779">
    <property type="component" value="Unassembled WGS sequence"/>
</dbReference>
<dbReference type="SUPFAM" id="SSF50370">
    <property type="entry name" value="Ricin B-like lectins"/>
    <property type="match status" value="2"/>
</dbReference>